<dbReference type="GeneID" id="20814365"/>
<gene>
    <name evidence="8" type="ORF">H257_12369</name>
</gene>
<keyword evidence="1 3" id="KW-0378">Hydrolase</keyword>
<evidence type="ECO:0000256" key="4">
    <source>
        <dbReference type="RuleBase" id="RU004453"/>
    </source>
</evidence>
<evidence type="ECO:0000313" key="8">
    <source>
        <dbReference type="EMBL" id="ETV72612.1"/>
    </source>
</evidence>
<dbReference type="InterPro" id="IPR050314">
    <property type="entry name" value="Glycosyl_Hydrlase_18"/>
</dbReference>
<dbReference type="SUPFAM" id="SSF51445">
    <property type="entry name" value="(Trans)glycosidases"/>
    <property type="match status" value="1"/>
</dbReference>
<dbReference type="GO" id="GO:0006032">
    <property type="term" value="P:chitin catabolic process"/>
    <property type="evidence" value="ECO:0007669"/>
    <property type="project" value="TreeGrafter"/>
</dbReference>
<keyword evidence="6" id="KW-0812">Transmembrane</keyword>
<dbReference type="InterPro" id="IPR011583">
    <property type="entry name" value="Chitinase_II/V-like_cat"/>
</dbReference>
<evidence type="ECO:0000259" key="7">
    <source>
        <dbReference type="PROSITE" id="PS51910"/>
    </source>
</evidence>
<dbReference type="InterPro" id="IPR017853">
    <property type="entry name" value="GH"/>
</dbReference>
<dbReference type="Gene3D" id="3.20.20.80">
    <property type="entry name" value="Glycosidases"/>
    <property type="match status" value="1"/>
</dbReference>
<evidence type="ECO:0000256" key="2">
    <source>
        <dbReference type="ARBA" id="ARBA00023295"/>
    </source>
</evidence>
<evidence type="ECO:0000256" key="5">
    <source>
        <dbReference type="SAM" id="MobiDB-lite"/>
    </source>
</evidence>
<dbReference type="CDD" id="cd00598">
    <property type="entry name" value="GH18_chitinase-like"/>
    <property type="match status" value="1"/>
</dbReference>
<evidence type="ECO:0000256" key="3">
    <source>
        <dbReference type="RuleBase" id="RU000489"/>
    </source>
</evidence>
<dbReference type="VEuPathDB" id="FungiDB:H257_12369"/>
<name>W4FYS7_APHAT</name>
<feature type="transmembrane region" description="Helical" evidence="6">
    <location>
        <begin position="21"/>
        <end position="42"/>
    </location>
</feature>
<accession>W4FYS7</accession>
<feature type="domain" description="GH18" evidence="7">
    <location>
        <begin position="85"/>
        <end position="356"/>
    </location>
</feature>
<feature type="compositionally biased region" description="Low complexity" evidence="5">
    <location>
        <begin position="363"/>
        <end position="381"/>
    </location>
</feature>
<dbReference type="Pfam" id="PF00704">
    <property type="entry name" value="Glyco_hydro_18"/>
    <property type="match status" value="1"/>
</dbReference>
<dbReference type="PROSITE" id="PS51910">
    <property type="entry name" value="GH18_2"/>
    <property type="match status" value="1"/>
</dbReference>
<dbReference type="SMART" id="SM00636">
    <property type="entry name" value="Glyco_18"/>
    <property type="match status" value="1"/>
</dbReference>
<dbReference type="RefSeq" id="XP_009837840.1">
    <property type="nucleotide sequence ID" value="XM_009839538.1"/>
</dbReference>
<dbReference type="STRING" id="112090.W4FYS7"/>
<proteinExistence type="inferred from homology"/>
<keyword evidence="2 3" id="KW-0326">Glycosidase</keyword>
<keyword evidence="6" id="KW-1133">Transmembrane helix</keyword>
<dbReference type="GO" id="GO:0008061">
    <property type="term" value="F:chitin binding"/>
    <property type="evidence" value="ECO:0007669"/>
    <property type="project" value="InterPro"/>
</dbReference>
<reference evidence="8" key="1">
    <citation type="submission" date="2013-12" db="EMBL/GenBank/DDBJ databases">
        <title>The Genome Sequence of Aphanomyces astaci APO3.</title>
        <authorList>
            <consortium name="The Broad Institute Genomics Platform"/>
            <person name="Russ C."/>
            <person name="Tyler B."/>
            <person name="van West P."/>
            <person name="Dieguez-Uribeondo J."/>
            <person name="Young S.K."/>
            <person name="Zeng Q."/>
            <person name="Gargeya S."/>
            <person name="Fitzgerald M."/>
            <person name="Abouelleil A."/>
            <person name="Alvarado L."/>
            <person name="Chapman S.B."/>
            <person name="Gainer-Dewar J."/>
            <person name="Goldberg J."/>
            <person name="Griggs A."/>
            <person name="Gujja S."/>
            <person name="Hansen M."/>
            <person name="Howarth C."/>
            <person name="Imamovic A."/>
            <person name="Ireland A."/>
            <person name="Larimer J."/>
            <person name="McCowan C."/>
            <person name="Murphy C."/>
            <person name="Pearson M."/>
            <person name="Poon T.W."/>
            <person name="Priest M."/>
            <person name="Roberts A."/>
            <person name="Saif S."/>
            <person name="Shea T."/>
            <person name="Sykes S."/>
            <person name="Wortman J."/>
            <person name="Nusbaum C."/>
            <person name="Birren B."/>
        </authorList>
    </citation>
    <scope>NUCLEOTIDE SEQUENCE [LARGE SCALE GENOMIC DNA]</scope>
    <source>
        <strain evidence="8">APO3</strain>
    </source>
</reference>
<dbReference type="OrthoDB" id="76388at2759"/>
<comment type="similarity">
    <text evidence="4">Belongs to the glycosyl hydrolase 18 family.</text>
</comment>
<dbReference type="InterPro" id="IPR001579">
    <property type="entry name" value="Glyco_hydro_18_chit_AS"/>
</dbReference>
<dbReference type="GO" id="GO:0004568">
    <property type="term" value="F:chitinase activity"/>
    <property type="evidence" value="ECO:0007669"/>
    <property type="project" value="TreeGrafter"/>
</dbReference>
<feature type="region of interest" description="Disordered" evidence="5">
    <location>
        <begin position="363"/>
        <end position="391"/>
    </location>
</feature>
<dbReference type="GO" id="GO:0005975">
    <property type="term" value="P:carbohydrate metabolic process"/>
    <property type="evidence" value="ECO:0007669"/>
    <property type="project" value="InterPro"/>
</dbReference>
<evidence type="ECO:0000256" key="1">
    <source>
        <dbReference type="ARBA" id="ARBA00022801"/>
    </source>
</evidence>
<dbReference type="InterPro" id="IPR001223">
    <property type="entry name" value="Glyco_hydro18_cat"/>
</dbReference>
<feature type="compositionally biased region" description="Polar residues" evidence="5">
    <location>
        <begin position="64"/>
        <end position="76"/>
    </location>
</feature>
<dbReference type="PROSITE" id="PS01095">
    <property type="entry name" value="GH18_1"/>
    <property type="match status" value="1"/>
</dbReference>
<dbReference type="PANTHER" id="PTHR11177:SF317">
    <property type="entry name" value="CHITINASE 12-RELATED"/>
    <property type="match status" value="1"/>
</dbReference>
<dbReference type="PANTHER" id="PTHR11177">
    <property type="entry name" value="CHITINASE"/>
    <property type="match status" value="1"/>
</dbReference>
<evidence type="ECO:0000256" key="6">
    <source>
        <dbReference type="SAM" id="Phobius"/>
    </source>
</evidence>
<keyword evidence="6" id="KW-0472">Membrane</keyword>
<organism evidence="8">
    <name type="scientific">Aphanomyces astaci</name>
    <name type="common">Crayfish plague agent</name>
    <dbReference type="NCBI Taxonomy" id="112090"/>
    <lineage>
        <taxon>Eukaryota</taxon>
        <taxon>Sar</taxon>
        <taxon>Stramenopiles</taxon>
        <taxon>Oomycota</taxon>
        <taxon>Saprolegniomycetes</taxon>
        <taxon>Saprolegniales</taxon>
        <taxon>Verrucalvaceae</taxon>
        <taxon>Aphanomyces</taxon>
    </lineage>
</organism>
<protein>
    <recommendedName>
        <fullName evidence="7">GH18 domain-containing protein</fullName>
    </recommendedName>
</protein>
<dbReference type="AlphaFoldDB" id="W4FYS7"/>
<sequence>MLPSSESKPLFNGRAAPHPLAAYRQLGLTLAGCFAIFALVFLCTDSPVGMQPDDEDASTAALPTVSSWSTPTQRPSTCPEILPQDRVVLFWQSEVGGCEQVPNGVTHVVFGFAQTFGGIVTPSFQGAVASCVQSLRQRCMYVMGVIGGANNNVGMSTIHDPQAFAASVKSFVQQYLLDGVDIDDETSYFEGLYDDHRVRSYMQALHTALKTNGNDYLLSYDAYMLEADPVCWKSARCFAKGVEEYVDWVNVMAYNVDTNVARANQIYAGATKNVFEAWARIVPRDKITMGMCMGGACSYGPGPPSWVVQSWAQYNYASHMGGLMIYAGSMDINTGFETTKQIVLWMRQAAKTFGGRRWRTPRLTTTATTSSTSTTATTRTPAPTPSPHRRDSTVCGMCANCLYVPTHGCYIGWTYDQCTASAFTWCGQ</sequence>
<dbReference type="GO" id="GO:0005576">
    <property type="term" value="C:extracellular region"/>
    <property type="evidence" value="ECO:0007669"/>
    <property type="project" value="TreeGrafter"/>
</dbReference>
<dbReference type="EMBL" id="KI913153">
    <property type="protein sequence ID" value="ETV72612.1"/>
    <property type="molecule type" value="Genomic_DNA"/>
</dbReference>
<feature type="region of interest" description="Disordered" evidence="5">
    <location>
        <begin position="53"/>
        <end position="77"/>
    </location>
</feature>